<dbReference type="PROSITE" id="PS50234">
    <property type="entry name" value="VWFA"/>
    <property type="match status" value="1"/>
</dbReference>
<dbReference type="RefSeq" id="WP_074552574.1">
    <property type="nucleotide sequence ID" value="NZ_CP119563.1"/>
</dbReference>
<protein>
    <submittedName>
        <fullName evidence="6">FHA domain-containing protein</fullName>
    </submittedName>
</protein>
<keyword evidence="2" id="KW-0812">Transmembrane</keyword>
<dbReference type="SMART" id="SM00327">
    <property type="entry name" value="VWA"/>
    <property type="match status" value="1"/>
</dbReference>
<dbReference type="InterPro" id="IPR008984">
    <property type="entry name" value="SMAD_FHA_dom_sf"/>
</dbReference>
<feature type="region of interest" description="Disordered" evidence="1">
    <location>
        <begin position="343"/>
        <end position="365"/>
    </location>
</feature>
<dbReference type="CDD" id="cd00198">
    <property type="entry name" value="vWFA"/>
    <property type="match status" value="1"/>
</dbReference>
<accession>A0A1G7CUU5</accession>
<dbReference type="Gene3D" id="3.40.50.410">
    <property type="entry name" value="von Willebrand factor, type A domain"/>
    <property type="match status" value="1"/>
</dbReference>
<evidence type="ECO:0000313" key="7">
    <source>
        <dbReference type="Proteomes" id="UP000183812"/>
    </source>
</evidence>
<dbReference type="InterPro" id="IPR002035">
    <property type="entry name" value="VWF_A"/>
</dbReference>
<dbReference type="PANTHER" id="PTHR23308">
    <property type="entry name" value="NUCLEAR INHIBITOR OF PROTEIN PHOSPHATASE-1"/>
    <property type="match status" value="1"/>
</dbReference>
<dbReference type="SUPFAM" id="SSF49879">
    <property type="entry name" value="SMAD/FHA domain"/>
    <property type="match status" value="1"/>
</dbReference>
<name>A0A1G7CUU5_RHOCA</name>
<dbReference type="Proteomes" id="UP000183812">
    <property type="component" value="Unassembled WGS sequence"/>
</dbReference>
<feature type="chain" id="PRO_5010299701" evidence="3">
    <location>
        <begin position="27"/>
        <end position="530"/>
    </location>
</feature>
<keyword evidence="2" id="KW-1133">Transmembrane helix</keyword>
<evidence type="ECO:0000256" key="1">
    <source>
        <dbReference type="SAM" id="MobiDB-lite"/>
    </source>
</evidence>
<dbReference type="SUPFAM" id="SSF53300">
    <property type="entry name" value="vWA-like"/>
    <property type="match status" value="1"/>
</dbReference>
<feature type="transmembrane region" description="Helical" evidence="2">
    <location>
        <begin position="377"/>
        <end position="399"/>
    </location>
</feature>
<feature type="signal peptide" evidence="3">
    <location>
        <begin position="1"/>
        <end position="26"/>
    </location>
</feature>
<feature type="domain" description="VWFA" evidence="5">
    <location>
        <begin position="109"/>
        <end position="293"/>
    </location>
</feature>
<dbReference type="Pfam" id="PF00498">
    <property type="entry name" value="FHA"/>
    <property type="match status" value="1"/>
</dbReference>
<dbReference type="InterPro" id="IPR000253">
    <property type="entry name" value="FHA_dom"/>
</dbReference>
<evidence type="ECO:0000256" key="2">
    <source>
        <dbReference type="SAM" id="Phobius"/>
    </source>
</evidence>
<reference evidence="6 7" key="1">
    <citation type="submission" date="2016-10" db="EMBL/GenBank/DDBJ databases">
        <authorList>
            <person name="de Groot N.N."/>
        </authorList>
    </citation>
    <scope>NUCLEOTIDE SEQUENCE [LARGE SCALE GENOMIC DNA]</scope>
    <source>
        <strain evidence="7">DSM 938 / 37b4</strain>
    </source>
</reference>
<evidence type="ECO:0000259" key="4">
    <source>
        <dbReference type="PROSITE" id="PS50006"/>
    </source>
</evidence>
<dbReference type="PROSITE" id="PS50006">
    <property type="entry name" value="FHA_DOMAIN"/>
    <property type="match status" value="1"/>
</dbReference>
<proteinExistence type="predicted"/>
<sequence>MKTTSRFRTAMTMAATVLAMAAPAAAQQIGPDDKPAPGTTAAATRFPAEGLAVLDCAPKAPAPADSCVLRVPPSRERDRISKVETGAAKGDFALKRDLAEIDPALRLAETMVLIDTTPALGLARKPSWPRERSVIAEVLRGLPAGQPVALYGFSESLERLSDFTTDHEALARIVETLELRGSNTRIATSTRDAIDVLAARSSTVLRNLIVISDGQEEGNRTIAEVSLAAAEKGVTISTLGLFWRPVGVVENGSGLDYLQKLSEGTLGTSKGIEMQSRDKGRVAADVAEFLATVNRAADSSGLIVPKGAPVEADITVTLRKPRAGVPGVYDEELITARFTPEALRNPPEVTPAPPAKPPAAAPAPEPWYEREWQGLKLMWWAAGGGLAAVLLIVGLVLGLTRKSAPELDLEADFPLDLPEDLPPAPPPAPNVALPAPRAWLVRTDTGERLAVRKARVSIGRSDSCELVLEDKSISRLHAELEQAGPDSFNLTDAGSLNKTRVNGKIITGAKAIKAGDTLTFGDLSVRFVLA</sequence>
<gene>
    <name evidence="6" type="ORF">SAMN04244550_00370</name>
</gene>
<dbReference type="InterPro" id="IPR050923">
    <property type="entry name" value="Cell_Proc_Reg/RNA_Proc"/>
</dbReference>
<dbReference type="Gene3D" id="2.60.200.20">
    <property type="match status" value="1"/>
</dbReference>
<feature type="compositionally biased region" description="Pro residues" evidence="1">
    <location>
        <begin position="348"/>
        <end position="365"/>
    </location>
</feature>
<feature type="domain" description="FHA" evidence="4">
    <location>
        <begin position="456"/>
        <end position="506"/>
    </location>
</feature>
<keyword evidence="2" id="KW-0472">Membrane</keyword>
<dbReference type="EMBL" id="FNAY01000001">
    <property type="protein sequence ID" value="SDE42416.1"/>
    <property type="molecule type" value="Genomic_DNA"/>
</dbReference>
<dbReference type="InterPro" id="IPR036465">
    <property type="entry name" value="vWFA_dom_sf"/>
</dbReference>
<evidence type="ECO:0000313" key="6">
    <source>
        <dbReference type="EMBL" id="SDE42416.1"/>
    </source>
</evidence>
<evidence type="ECO:0000256" key="3">
    <source>
        <dbReference type="SAM" id="SignalP"/>
    </source>
</evidence>
<dbReference type="SMART" id="SM00240">
    <property type="entry name" value="FHA"/>
    <property type="match status" value="1"/>
</dbReference>
<evidence type="ECO:0000259" key="5">
    <source>
        <dbReference type="PROSITE" id="PS50234"/>
    </source>
</evidence>
<organism evidence="6 7">
    <name type="scientific">Rhodobacter capsulatus</name>
    <name type="common">Rhodopseudomonas capsulata</name>
    <dbReference type="NCBI Taxonomy" id="1061"/>
    <lineage>
        <taxon>Bacteria</taxon>
        <taxon>Pseudomonadati</taxon>
        <taxon>Pseudomonadota</taxon>
        <taxon>Alphaproteobacteria</taxon>
        <taxon>Rhodobacterales</taxon>
        <taxon>Rhodobacter group</taxon>
        <taxon>Rhodobacter</taxon>
    </lineage>
</organism>
<keyword evidence="3" id="KW-0732">Signal</keyword>
<dbReference type="AlphaFoldDB" id="A0A1G7CUU5"/>
<dbReference type="CDD" id="cd00060">
    <property type="entry name" value="FHA"/>
    <property type="match status" value="1"/>
</dbReference>
<dbReference type="Pfam" id="PF13519">
    <property type="entry name" value="VWA_2"/>
    <property type="match status" value="1"/>
</dbReference>